<name>A0A2S2ND94_SCHGA</name>
<proteinExistence type="predicted"/>
<reference evidence="5" key="1">
    <citation type="submission" date="2018-04" db="EMBL/GenBank/DDBJ databases">
        <title>Transcriptome of Schizaphis graminum biotype I.</title>
        <authorList>
            <person name="Scully E.D."/>
            <person name="Geib S.M."/>
            <person name="Palmer N.A."/>
            <person name="Koch K."/>
            <person name="Bradshaw J."/>
            <person name="Heng-Moss T."/>
            <person name="Sarath G."/>
        </authorList>
    </citation>
    <scope>NUCLEOTIDE SEQUENCE</scope>
</reference>
<dbReference type="Gene3D" id="3.40.50.1820">
    <property type="entry name" value="alpha/beta hydrolase"/>
    <property type="match status" value="1"/>
</dbReference>
<evidence type="ECO:0000256" key="2">
    <source>
        <dbReference type="ARBA" id="ARBA00022801"/>
    </source>
</evidence>
<dbReference type="GO" id="GO:0003847">
    <property type="term" value="F:1-alkyl-2-acetylglycerophosphocholine esterase activity"/>
    <property type="evidence" value="ECO:0007669"/>
    <property type="project" value="UniProtKB-EC"/>
</dbReference>
<dbReference type="AlphaFoldDB" id="A0A2S2ND94"/>
<accession>A0A2S2ND94</accession>
<dbReference type="EMBL" id="GGMR01002490">
    <property type="protein sequence ID" value="MBY15109.1"/>
    <property type="molecule type" value="Transcribed_RNA"/>
</dbReference>
<keyword evidence="2 5" id="KW-0378">Hydrolase</keyword>
<keyword evidence="3" id="KW-0442">Lipid degradation</keyword>
<dbReference type="Pfam" id="PF03403">
    <property type="entry name" value="PAF-AH_p_II"/>
    <property type="match status" value="1"/>
</dbReference>
<evidence type="ECO:0000256" key="4">
    <source>
        <dbReference type="ARBA" id="ARBA00023098"/>
    </source>
</evidence>
<keyword evidence="4" id="KW-0443">Lipid metabolism</keyword>
<dbReference type="InterPro" id="IPR029058">
    <property type="entry name" value="AB_hydrolase_fold"/>
</dbReference>
<gene>
    <name evidence="5" type="primary">PLA2G7_4</name>
    <name evidence="5" type="ORF">g.172439</name>
</gene>
<evidence type="ECO:0000256" key="3">
    <source>
        <dbReference type="ARBA" id="ARBA00022963"/>
    </source>
</evidence>
<dbReference type="SUPFAM" id="SSF53474">
    <property type="entry name" value="alpha/beta-Hydrolases"/>
    <property type="match status" value="1"/>
</dbReference>
<dbReference type="PANTHER" id="PTHR10272">
    <property type="entry name" value="PLATELET-ACTIVATING FACTOR ACETYLHYDROLASE"/>
    <property type="match status" value="1"/>
</dbReference>
<evidence type="ECO:0000313" key="5">
    <source>
        <dbReference type="EMBL" id="MBY15109.1"/>
    </source>
</evidence>
<sequence>MNKERSKKLHVPYPTGPYATGCMELMTEYSEEGCFARVFYPTNIPSDQLDKYSDKWIPWVPNEVYMKEFANALHVPYFIFKYFPPIIGQAPYYIPTISDAPISDKEQSYPLVLFSHGYAATRFVCSNFCNTLASYGFIVAAIEHRSVILIIVKYY</sequence>
<dbReference type="EC" id="3.1.1.47" evidence="1"/>
<evidence type="ECO:0000256" key="1">
    <source>
        <dbReference type="ARBA" id="ARBA00013201"/>
    </source>
</evidence>
<dbReference type="PANTHER" id="PTHR10272:SF0">
    <property type="entry name" value="PLATELET-ACTIVATING FACTOR ACETYLHYDROLASE"/>
    <property type="match status" value="1"/>
</dbReference>
<organism evidence="5">
    <name type="scientific">Schizaphis graminum</name>
    <name type="common">Green bug aphid</name>
    <dbReference type="NCBI Taxonomy" id="13262"/>
    <lineage>
        <taxon>Eukaryota</taxon>
        <taxon>Metazoa</taxon>
        <taxon>Ecdysozoa</taxon>
        <taxon>Arthropoda</taxon>
        <taxon>Hexapoda</taxon>
        <taxon>Insecta</taxon>
        <taxon>Pterygota</taxon>
        <taxon>Neoptera</taxon>
        <taxon>Paraneoptera</taxon>
        <taxon>Hemiptera</taxon>
        <taxon>Sternorrhyncha</taxon>
        <taxon>Aphidomorpha</taxon>
        <taxon>Aphidoidea</taxon>
        <taxon>Aphididae</taxon>
        <taxon>Aphidini</taxon>
        <taxon>Schizaphis</taxon>
    </lineage>
</organism>
<protein>
    <recommendedName>
        <fullName evidence="1">1-alkyl-2-acetylglycerophosphocholine esterase</fullName>
        <ecNumber evidence="1">3.1.1.47</ecNumber>
    </recommendedName>
</protein>
<dbReference type="GO" id="GO:0016042">
    <property type="term" value="P:lipid catabolic process"/>
    <property type="evidence" value="ECO:0007669"/>
    <property type="project" value="UniProtKB-KW"/>
</dbReference>